<sequence>MIKNSNHVRRTKVNTIHLQIIEHYFFGSANKKWTI</sequence>
<protein>
    <submittedName>
        <fullName evidence="1">Uncharacterized protein</fullName>
    </submittedName>
</protein>
<evidence type="ECO:0000313" key="1">
    <source>
        <dbReference type="EMBL" id="MBX72570.1"/>
    </source>
</evidence>
<organism evidence="1">
    <name type="scientific">Rhizophora mucronata</name>
    <name type="common">Asiatic mangrove</name>
    <dbReference type="NCBI Taxonomy" id="61149"/>
    <lineage>
        <taxon>Eukaryota</taxon>
        <taxon>Viridiplantae</taxon>
        <taxon>Streptophyta</taxon>
        <taxon>Embryophyta</taxon>
        <taxon>Tracheophyta</taxon>
        <taxon>Spermatophyta</taxon>
        <taxon>Magnoliopsida</taxon>
        <taxon>eudicotyledons</taxon>
        <taxon>Gunneridae</taxon>
        <taxon>Pentapetalae</taxon>
        <taxon>rosids</taxon>
        <taxon>fabids</taxon>
        <taxon>Malpighiales</taxon>
        <taxon>Rhizophoraceae</taxon>
        <taxon>Rhizophora</taxon>
    </lineage>
</organism>
<reference evidence="1" key="1">
    <citation type="submission" date="2018-02" db="EMBL/GenBank/DDBJ databases">
        <title>Rhizophora mucronata_Transcriptome.</title>
        <authorList>
            <person name="Meera S.P."/>
            <person name="Sreeshan A."/>
            <person name="Augustine A."/>
        </authorList>
    </citation>
    <scope>NUCLEOTIDE SEQUENCE</scope>
    <source>
        <tissue evidence="1">Leaf</tissue>
    </source>
</reference>
<name>A0A2P2R024_RHIMU</name>
<accession>A0A2P2R024</accession>
<proteinExistence type="predicted"/>
<dbReference type="EMBL" id="GGEC01092086">
    <property type="protein sequence ID" value="MBX72570.1"/>
    <property type="molecule type" value="Transcribed_RNA"/>
</dbReference>
<dbReference type="AlphaFoldDB" id="A0A2P2R024"/>